<reference evidence="2" key="1">
    <citation type="journal article" date="2021" name="Environ. Microbiol.">
        <title>Genomic characterization of three novel Desulfobacterota classes expand the metabolic and phylogenetic diversity of the phylum.</title>
        <authorList>
            <person name="Murphy C.L."/>
            <person name="Biggerstaff J."/>
            <person name="Eichhorn A."/>
            <person name="Ewing E."/>
            <person name="Shahan R."/>
            <person name="Soriano D."/>
            <person name="Stewart S."/>
            <person name="VanMol K."/>
            <person name="Walker R."/>
            <person name="Walters P."/>
            <person name="Elshahed M.S."/>
            <person name="Youssef N.H."/>
        </authorList>
    </citation>
    <scope>NUCLEOTIDE SEQUENCE</scope>
    <source>
        <strain evidence="2">Zod_Metabat.24</strain>
    </source>
</reference>
<protein>
    <recommendedName>
        <fullName evidence="1">Globin-sensor domain-containing protein</fullName>
    </recommendedName>
</protein>
<dbReference type="SUPFAM" id="SSF46458">
    <property type="entry name" value="Globin-like"/>
    <property type="match status" value="1"/>
</dbReference>
<accession>A0A9D8KAH9</accession>
<dbReference type="AlphaFoldDB" id="A0A9D8KAH9"/>
<evidence type="ECO:0000313" key="2">
    <source>
        <dbReference type="EMBL" id="MBN1571583.1"/>
    </source>
</evidence>
<sequence>MKEQVLKDLIRLTGYSEADRETLREFSEKTAPWADEFVKSFYDTLFGYDRTAKIFGEGERQEREKTLKGWLTSAFKGDITDDFLKNLWVVGLLHIKRGVPNSFMLGIMSLVEQLFLKKCIETFEKEEATRIYGAFKRLMDVVSGVIAESYYFSYVDALYSIGGIKREVVNRMISLEIDKMIKAEREG</sequence>
<dbReference type="EMBL" id="JAFGIX010000001">
    <property type="protein sequence ID" value="MBN1571583.1"/>
    <property type="molecule type" value="Genomic_DNA"/>
</dbReference>
<name>A0A9D8KAH9_9DELT</name>
<dbReference type="InterPro" id="IPR009050">
    <property type="entry name" value="Globin-like_sf"/>
</dbReference>
<dbReference type="Pfam" id="PF11563">
    <property type="entry name" value="Protoglobin"/>
    <property type="match status" value="1"/>
</dbReference>
<dbReference type="InterPro" id="IPR012292">
    <property type="entry name" value="Globin/Proto"/>
</dbReference>
<evidence type="ECO:0000259" key="1">
    <source>
        <dbReference type="Pfam" id="PF11563"/>
    </source>
</evidence>
<dbReference type="InterPro" id="IPR044398">
    <property type="entry name" value="Globin-sensor_dom"/>
</dbReference>
<dbReference type="GO" id="GO:0019825">
    <property type="term" value="F:oxygen binding"/>
    <property type="evidence" value="ECO:0007669"/>
    <property type="project" value="InterPro"/>
</dbReference>
<feature type="domain" description="Globin-sensor" evidence="1">
    <location>
        <begin position="4"/>
        <end position="150"/>
    </location>
</feature>
<dbReference type="Proteomes" id="UP000809273">
    <property type="component" value="Unassembled WGS sequence"/>
</dbReference>
<reference evidence="2" key="2">
    <citation type="submission" date="2021-01" db="EMBL/GenBank/DDBJ databases">
        <authorList>
            <person name="Hahn C.R."/>
            <person name="Youssef N.H."/>
            <person name="Elshahed M."/>
        </authorList>
    </citation>
    <scope>NUCLEOTIDE SEQUENCE</scope>
    <source>
        <strain evidence="2">Zod_Metabat.24</strain>
    </source>
</reference>
<organism evidence="2 3">
    <name type="scientific">Candidatus Zymogenus saltonus</name>
    <dbReference type="NCBI Taxonomy" id="2844893"/>
    <lineage>
        <taxon>Bacteria</taxon>
        <taxon>Deltaproteobacteria</taxon>
        <taxon>Candidatus Zymogenia</taxon>
        <taxon>Candidatus Zymogeniales</taxon>
        <taxon>Candidatus Zymogenaceae</taxon>
        <taxon>Candidatus Zymogenus</taxon>
    </lineage>
</organism>
<dbReference type="Gene3D" id="1.10.490.10">
    <property type="entry name" value="Globins"/>
    <property type="match status" value="1"/>
</dbReference>
<dbReference type="GO" id="GO:0020037">
    <property type="term" value="F:heme binding"/>
    <property type="evidence" value="ECO:0007669"/>
    <property type="project" value="InterPro"/>
</dbReference>
<comment type="caution">
    <text evidence="2">The sequence shown here is derived from an EMBL/GenBank/DDBJ whole genome shotgun (WGS) entry which is preliminary data.</text>
</comment>
<gene>
    <name evidence="2" type="ORF">JW984_00120</name>
</gene>
<evidence type="ECO:0000313" key="3">
    <source>
        <dbReference type="Proteomes" id="UP000809273"/>
    </source>
</evidence>
<proteinExistence type="predicted"/>